<proteinExistence type="predicted"/>
<accession>A0A0F9AN83</accession>
<feature type="non-terminal residue" evidence="1">
    <location>
        <position position="1"/>
    </location>
</feature>
<evidence type="ECO:0000313" key="1">
    <source>
        <dbReference type="EMBL" id="KKK73676.1"/>
    </source>
</evidence>
<comment type="caution">
    <text evidence="1">The sequence shown here is derived from an EMBL/GenBank/DDBJ whole genome shotgun (WGS) entry which is preliminary data.</text>
</comment>
<reference evidence="1" key="1">
    <citation type="journal article" date="2015" name="Nature">
        <title>Complex archaea that bridge the gap between prokaryotes and eukaryotes.</title>
        <authorList>
            <person name="Spang A."/>
            <person name="Saw J.H."/>
            <person name="Jorgensen S.L."/>
            <person name="Zaremba-Niedzwiedzka K."/>
            <person name="Martijn J."/>
            <person name="Lind A.E."/>
            <person name="van Eijk R."/>
            <person name="Schleper C."/>
            <person name="Guy L."/>
            <person name="Ettema T.J."/>
        </authorList>
    </citation>
    <scope>NUCLEOTIDE SEQUENCE</scope>
</reference>
<dbReference type="AlphaFoldDB" id="A0A0F9AN83"/>
<organism evidence="1">
    <name type="scientific">marine sediment metagenome</name>
    <dbReference type="NCBI Taxonomy" id="412755"/>
    <lineage>
        <taxon>unclassified sequences</taxon>
        <taxon>metagenomes</taxon>
        <taxon>ecological metagenomes</taxon>
    </lineage>
</organism>
<protein>
    <submittedName>
        <fullName evidence="1">Uncharacterized protein</fullName>
    </submittedName>
</protein>
<name>A0A0F9AN83_9ZZZZ</name>
<gene>
    <name evidence="1" type="ORF">LCGC14_2891430</name>
</gene>
<sequence length="238" mass="25398">GTCQAGSSDTQIKDTGNLVQADNYWINAWVFAESGVNDGEYRQVTAFNQAAGTITVGSAFSAAMGVGDAYRVTFVAIKPDTLVNGIVNYVFGRRVTHTTQDWSTEQNGVIEFYAKAVATKTAGEIYLGTITLNGAGVVTAVDNDPASTVDTCYPIDIRELRGTTNITGLAGGANSTFFIVHSSAVLLGPMTAFSVDNANFTIELLQYYEDDRIQVKATNGDAYAGDAIITWRRFALVA</sequence>
<dbReference type="EMBL" id="LAZR01056678">
    <property type="protein sequence ID" value="KKK73676.1"/>
    <property type="molecule type" value="Genomic_DNA"/>
</dbReference>